<dbReference type="Gene3D" id="3.30.9.10">
    <property type="entry name" value="D-Amino Acid Oxidase, subunit A, domain 2"/>
    <property type="match status" value="1"/>
</dbReference>
<dbReference type="InterPro" id="IPR036922">
    <property type="entry name" value="Rieske_2Fe-2S_sf"/>
</dbReference>
<keyword evidence="8" id="KW-1185">Reference proteome</keyword>
<dbReference type="InterPro" id="IPR036188">
    <property type="entry name" value="FAD/NAD-bd_sf"/>
</dbReference>
<feature type="domain" description="Rieske" evidence="6">
    <location>
        <begin position="417"/>
        <end position="500"/>
    </location>
</feature>
<keyword evidence="4" id="KW-0411">Iron-sulfur</keyword>
<dbReference type="SUPFAM" id="SSF50022">
    <property type="entry name" value="ISP domain"/>
    <property type="match status" value="1"/>
</dbReference>
<gene>
    <name evidence="7" type="ORF">GCM10025881_34560</name>
</gene>
<dbReference type="EMBL" id="BSVB01000001">
    <property type="protein sequence ID" value="GMA96632.1"/>
    <property type="molecule type" value="Genomic_DNA"/>
</dbReference>
<keyword evidence="1" id="KW-0001">2Fe-2S</keyword>
<evidence type="ECO:0000259" key="6">
    <source>
        <dbReference type="PROSITE" id="PS51296"/>
    </source>
</evidence>
<dbReference type="PROSITE" id="PS51296">
    <property type="entry name" value="RIESKE"/>
    <property type="match status" value="1"/>
</dbReference>
<proteinExistence type="predicted"/>
<evidence type="ECO:0000256" key="3">
    <source>
        <dbReference type="ARBA" id="ARBA00023004"/>
    </source>
</evidence>
<accession>A0ABQ6KDQ3</accession>
<dbReference type="PANTHER" id="PTHR13847">
    <property type="entry name" value="SARCOSINE DEHYDROGENASE-RELATED"/>
    <property type="match status" value="1"/>
</dbReference>
<keyword evidence="2" id="KW-0479">Metal-binding</keyword>
<evidence type="ECO:0000256" key="1">
    <source>
        <dbReference type="ARBA" id="ARBA00022714"/>
    </source>
</evidence>
<dbReference type="InterPro" id="IPR017941">
    <property type="entry name" value="Rieske_2Fe-2S"/>
</dbReference>
<evidence type="ECO:0000313" key="8">
    <source>
        <dbReference type="Proteomes" id="UP001157034"/>
    </source>
</evidence>
<dbReference type="RefSeq" id="WP_284255160.1">
    <property type="nucleotide sequence ID" value="NZ_BAAAQO010000004.1"/>
</dbReference>
<dbReference type="Pfam" id="PF01266">
    <property type="entry name" value="DAO"/>
    <property type="match status" value="1"/>
</dbReference>
<dbReference type="Proteomes" id="UP001157034">
    <property type="component" value="Unassembled WGS sequence"/>
</dbReference>
<protein>
    <submittedName>
        <fullName evidence="7">FAD-dependent oxidoreductase</fullName>
    </submittedName>
</protein>
<dbReference type="SUPFAM" id="SSF51905">
    <property type="entry name" value="FAD/NAD(P)-binding domain"/>
    <property type="match status" value="1"/>
</dbReference>
<organism evidence="7 8">
    <name type="scientific">Pseudolysinimonas kribbensis</name>
    <dbReference type="NCBI Taxonomy" id="433641"/>
    <lineage>
        <taxon>Bacteria</taxon>
        <taxon>Bacillati</taxon>
        <taxon>Actinomycetota</taxon>
        <taxon>Actinomycetes</taxon>
        <taxon>Micrococcales</taxon>
        <taxon>Microbacteriaceae</taxon>
        <taxon>Pseudolysinimonas</taxon>
    </lineage>
</organism>
<dbReference type="InterPro" id="IPR006076">
    <property type="entry name" value="FAD-dep_OxRdtase"/>
</dbReference>
<reference evidence="8" key="1">
    <citation type="journal article" date="2019" name="Int. J. Syst. Evol. Microbiol.">
        <title>The Global Catalogue of Microorganisms (GCM) 10K type strain sequencing project: providing services to taxonomists for standard genome sequencing and annotation.</title>
        <authorList>
            <consortium name="The Broad Institute Genomics Platform"/>
            <consortium name="The Broad Institute Genome Sequencing Center for Infectious Disease"/>
            <person name="Wu L."/>
            <person name="Ma J."/>
        </authorList>
    </citation>
    <scope>NUCLEOTIDE SEQUENCE [LARGE SCALE GENOMIC DNA]</scope>
    <source>
        <strain evidence="8">NBRC 108894</strain>
    </source>
</reference>
<evidence type="ECO:0000256" key="2">
    <source>
        <dbReference type="ARBA" id="ARBA00022723"/>
    </source>
</evidence>
<comment type="caution">
    <text evidence="7">The sequence shown here is derived from an EMBL/GenBank/DDBJ whole genome shotgun (WGS) entry which is preliminary data.</text>
</comment>
<dbReference type="Pfam" id="PF00355">
    <property type="entry name" value="Rieske"/>
    <property type="match status" value="1"/>
</dbReference>
<evidence type="ECO:0000313" key="7">
    <source>
        <dbReference type="EMBL" id="GMA96632.1"/>
    </source>
</evidence>
<keyword evidence="3" id="KW-0408">Iron</keyword>
<dbReference type="Gene3D" id="3.50.50.60">
    <property type="entry name" value="FAD/NAD(P)-binding domain"/>
    <property type="match status" value="1"/>
</dbReference>
<sequence>METDAHPSLWQQSAPDIPTDRFPDAERVDVAIIGGGITGLVTALLFARSGKRVAVLEARRLGDGTTGRTTAKVSRLQGTQSDHVRSRNIAAVARAYAESQAAAFDWLLGFCDEAGIPVERRDAFSYATTRDGRARVEAEYRAARAVGIPVELVARVDLPFATTGAVRLADQAQLDPMALVAALVEAIRAAGGLVVDGVRVRAVHASSPAELLTSSGPMDADRVVLATGAPILDRGLYFAKVTAQRSYAAAWRVAEDQRPHGMFLDVEQPTRSVRTSGPLLLTGGFGHPVGRRSSPRAAADELAAWTAVHWPGAEPVAEWSAQDHVAPHGVPYVGWLPRGRGRIYLATGFSKWGMTNGVATALTLVSDILGADGGWEPTPWQRVLHRRPTLPQTVADGVGQNAAVALWYAKGWLGALARPVGGSPLEGMGEVGRDGFRPAAVSTVDGTTRELCAICPHLGAIVTWNDFELSWDCPAHGSRFAPDGSVLEGPARRPMRNLGG</sequence>
<evidence type="ECO:0000256" key="4">
    <source>
        <dbReference type="ARBA" id="ARBA00023014"/>
    </source>
</evidence>
<evidence type="ECO:0000256" key="5">
    <source>
        <dbReference type="SAM" id="MobiDB-lite"/>
    </source>
</evidence>
<dbReference type="Gene3D" id="2.102.10.10">
    <property type="entry name" value="Rieske [2Fe-2S] iron-sulphur domain"/>
    <property type="match status" value="1"/>
</dbReference>
<dbReference type="PANTHER" id="PTHR13847:SF274">
    <property type="entry name" value="RIESKE 2FE-2S IRON-SULFUR PROTEIN YHFW-RELATED"/>
    <property type="match status" value="1"/>
</dbReference>
<name>A0ABQ6KDQ3_9MICO</name>
<feature type="region of interest" description="Disordered" evidence="5">
    <location>
        <begin position="1"/>
        <end position="21"/>
    </location>
</feature>